<protein>
    <submittedName>
        <fullName evidence="1">Uncharacterized protein</fullName>
    </submittedName>
</protein>
<accession>A0A521APU1</accession>
<gene>
    <name evidence="1" type="ORF">SAMN06265171_101346</name>
</gene>
<reference evidence="1 2" key="1">
    <citation type="submission" date="2017-05" db="EMBL/GenBank/DDBJ databases">
        <authorList>
            <person name="Varghese N."/>
            <person name="Submissions S."/>
        </authorList>
    </citation>
    <scope>NUCLEOTIDE SEQUENCE [LARGE SCALE GENOMIC DNA]</scope>
    <source>
        <strain evidence="1 2">DSM 29371</strain>
    </source>
</reference>
<evidence type="ECO:0000313" key="2">
    <source>
        <dbReference type="Proteomes" id="UP000316916"/>
    </source>
</evidence>
<dbReference type="Proteomes" id="UP000316916">
    <property type="component" value="Unassembled WGS sequence"/>
</dbReference>
<evidence type="ECO:0000313" key="1">
    <source>
        <dbReference type="EMBL" id="SMO36844.1"/>
    </source>
</evidence>
<dbReference type="EMBL" id="FXTC01000001">
    <property type="protein sequence ID" value="SMO36844.1"/>
    <property type="molecule type" value="Genomic_DNA"/>
</dbReference>
<keyword evidence="2" id="KW-1185">Reference proteome</keyword>
<organism evidence="1 2">
    <name type="scientific">Chryseobacterium rhizoplanae</name>
    <dbReference type="NCBI Taxonomy" id="1609531"/>
    <lineage>
        <taxon>Bacteria</taxon>
        <taxon>Pseudomonadati</taxon>
        <taxon>Bacteroidota</taxon>
        <taxon>Flavobacteriia</taxon>
        <taxon>Flavobacteriales</taxon>
        <taxon>Weeksellaceae</taxon>
        <taxon>Chryseobacterium group</taxon>
        <taxon>Chryseobacterium</taxon>
    </lineage>
</organism>
<sequence>MKTFTTIIFSLVFASAFSQKSAKIFTSDIDNFWVAYDSIQKTNDHTQKLALIKKLYTDKGTPGLSLKKILGNC</sequence>
<name>A0A521APU1_9FLAO</name>
<dbReference type="RefSeq" id="WP_142716441.1">
    <property type="nucleotide sequence ID" value="NZ_FXTC01000001.1"/>
</dbReference>
<proteinExistence type="predicted"/>
<dbReference type="AlphaFoldDB" id="A0A521APU1"/>